<evidence type="ECO:0000256" key="1">
    <source>
        <dbReference type="SAM" id="MobiDB-lite"/>
    </source>
</evidence>
<evidence type="ECO:0000313" key="3">
    <source>
        <dbReference type="EMBL" id="WWF03019.1"/>
    </source>
</evidence>
<accession>A0ABZ2F9F3</accession>
<feature type="region of interest" description="Disordered" evidence="1">
    <location>
        <begin position="259"/>
        <end position="290"/>
    </location>
</feature>
<dbReference type="NCBIfam" id="NF033542">
    <property type="entry name" value="transpos_IS110"/>
    <property type="match status" value="1"/>
</dbReference>
<evidence type="ECO:0000313" key="4">
    <source>
        <dbReference type="Proteomes" id="UP001359308"/>
    </source>
</evidence>
<dbReference type="RefSeq" id="WP_232470493.1">
    <property type="nucleotide sequence ID" value="NZ_CP104311.1"/>
</dbReference>
<proteinExistence type="predicted"/>
<feature type="domain" description="Transposase IS110-like N-terminal" evidence="2">
    <location>
        <begin position="23"/>
        <end position="167"/>
    </location>
</feature>
<gene>
    <name evidence="3" type="ORF">N4J17_05200</name>
</gene>
<name>A0ABZ2F9F3_METCP</name>
<dbReference type="InterPro" id="IPR002525">
    <property type="entry name" value="Transp_IS110-like_N"/>
</dbReference>
<reference evidence="3 4" key="1">
    <citation type="submission" date="2022-09" db="EMBL/GenBank/DDBJ databases">
        <authorList>
            <person name="Giprobiosintez L."/>
        </authorList>
    </citation>
    <scope>NUCLEOTIDE SEQUENCE [LARGE SCALE GENOMIC DNA]</scope>
    <source>
        <strain evidence="4">VKPM-B-12549 (GBS-15)</strain>
    </source>
</reference>
<evidence type="ECO:0000259" key="2">
    <source>
        <dbReference type="Pfam" id="PF01548"/>
    </source>
</evidence>
<dbReference type="PANTHER" id="PTHR33055:SF13">
    <property type="entry name" value="TRANSPOSASE"/>
    <property type="match status" value="1"/>
</dbReference>
<dbReference type="Pfam" id="PF01548">
    <property type="entry name" value="DEDD_Tnp_IS110"/>
    <property type="match status" value="1"/>
</dbReference>
<dbReference type="Proteomes" id="UP001359308">
    <property type="component" value="Chromosome"/>
</dbReference>
<keyword evidence="4" id="KW-1185">Reference proteome</keyword>
<dbReference type="EMBL" id="CP104311">
    <property type="protein sequence ID" value="WWF03019.1"/>
    <property type="molecule type" value="Genomic_DNA"/>
</dbReference>
<sequence>MDKSKPKARRFPERLMTINPDAAGIDVGSQFHVAAVSPQRDSEPVRSFQSFTGDLHRLADWLVACGIETVAMESTGVYWIPLFEVLESRGLEVFVVNARDVKHVHGRKTDVNDAPWLQQLHAYGLLRASFHPPANIAALRAYLRQRERLLDYAAAHIQHMQKALTQMNLQLQHVVSDITGVTGMRIIRAILAGTRDPAVLASYRDLRCKASAETIEQALRGHYRPEHLFALGQAVALYDAYQGHVVACDREIEALLSRLRADPPPDGTPAPARHRTRQVNEPAFDVRKAL</sequence>
<dbReference type="PANTHER" id="PTHR33055">
    <property type="entry name" value="TRANSPOSASE FOR INSERTION SEQUENCE ELEMENT IS1111A"/>
    <property type="match status" value="1"/>
</dbReference>
<organism evidence="3 4">
    <name type="scientific">Methylococcus capsulatus</name>
    <dbReference type="NCBI Taxonomy" id="414"/>
    <lineage>
        <taxon>Bacteria</taxon>
        <taxon>Pseudomonadati</taxon>
        <taxon>Pseudomonadota</taxon>
        <taxon>Gammaproteobacteria</taxon>
        <taxon>Methylococcales</taxon>
        <taxon>Methylococcaceae</taxon>
        <taxon>Methylococcus</taxon>
    </lineage>
</organism>
<protein>
    <submittedName>
        <fullName evidence="3">IS110 family transposase</fullName>
    </submittedName>
</protein>
<dbReference type="InterPro" id="IPR047650">
    <property type="entry name" value="Transpos_IS110"/>
</dbReference>